<dbReference type="CDD" id="cd03386">
    <property type="entry name" value="PAP2_Aur1_like"/>
    <property type="match status" value="1"/>
</dbReference>
<feature type="transmembrane region" description="Helical" evidence="6">
    <location>
        <begin position="176"/>
        <end position="198"/>
    </location>
</feature>
<reference evidence="8 9" key="1">
    <citation type="journal article" date="2016" name="Proc. Natl. Acad. Sci. U.S.A.">
        <title>Comparative genomics of biotechnologically important yeasts.</title>
        <authorList>
            <person name="Riley R."/>
            <person name="Haridas S."/>
            <person name="Wolfe K.H."/>
            <person name="Lopes M.R."/>
            <person name="Hittinger C.T."/>
            <person name="Goeker M."/>
            <person name="Salamov A.A."/>
            <person name="Wisecaver J.H."/>
            <person name="Long T.M."/>
            <person name="Calvey C.H."/>
            <person name="Aerts A.L."/>
            <person name="Barry K.W."/>
            <person name="Choi C."/>
            <person name="Clum A."/>
            <person name="Coughlan A.Y."/>
            <person name="Deshpande S."/>
            <person name="Douglass A.P."/>
            <person name="Hanson S.J."/>
            <person name="Klenk H.-P."/>
            <person name="LaButti K.M."/>
            <person name="Lapidus A."/>
            <person name="Lindquist E.A."/>
            <person name="Lipzen A.M."/>
            <person name="Meier-Kolthoff J.P."/>
            <person name="Ohm R.A."/>
            <person name="Otillar R.P."/>
            <person name="Pangilinan J.L."/>
            <person name="Peng Y."/>
            <person name="Rokas A."/>
            <person name="Rosa C.A."/>
            <person name="Scheuner C."/>
            <person name="Sibirny A.A."/>
            <person name="Slot J.C."/>
            <person name="Stielow J.B."/>
            <person name="Sun H."/>
            <person name="Kurtzman C.P."/>
            <person name="Blackwell M."/>
            <person name="Grigoriev I.V."/>
            <person name="Jeffries T.W."/>
        </authorList>
    </citation>
    <scope>NUCLEOTIDE SEQUENCE [LARGE SCALE GENOMIC DNA]</scope>
    <source>
        <strain evidence="8 9">NRRL Y-11557</strain>
    </source>
</reference>
<dbReference type="SUPFAM" id="SSF48317">
    <property type="entry name" value="Acid phosphatase/Vanadium-dependent haloperoxidase"/>
    <property type="match status" value="1"/>
</dbReference>
<sequence>MLSRLKYKFVNQSGHFDPTLSDTAPVLPRSRQDNASIITIERPPIHRIETSFNVLKTVAKIRGHKLCATDLQYVFLFFVGVFCFFVVEEPKLAFKILIALALLVAIMIPITSQFFFPFLPIAAYLFLFYSSRFIPTEWRPPIWVTVLPTLETALYGGNLSSMLASSPRAMLDVLAWLPYGIMHYGAPFVVSLLIFVFASPGSLPVFARSFGYMSLFGVIIQNMFPTCAPWYENRNGLTPATYDMPGSPGGLARVDQLFGTNLYTSAFTASPLAFGAFPSLHSADAVLEALFLSQVFPKLTPLFLVYVLWIWWSTMYLTHHYFIDLMGGAMFATTVFLIARWNFLPSPQKGKRSRWQYEYIELADYDRPPTRRPALSRRMTPLGASEVERNEMSDPLVESKNHSDENDYY</sequence>
<evidence type="ECO:0000256" key="1">
    <source>
        <dbReference type="ARBA" id="ARBA00004141"/>
    </source>
</evidence>
<dbReference type="GO" id="GO:0070916">
    <property type="term" value="C:inositol phosphoceramide synthase complex"/>
    <property type="evidence" value="ECO:0007669"/>
    <property type="project" value="TreeGrafter"/>
</dbReference>
<evidence type="ECO:0000256" key="5">
    <source>
        <dbReference type="SAM" id="MobiDB-lite"/>
    </source>
</evidence>
<feature type="transmembrane region" description="Helical" evidence="6">
    <location>
        <begin position="289"/>
        <end position="309"/>
    </location>
</feature>
<evidence type="ECO:0000256" key="4">
    <source>
        <dbReference type="ARBA" id="ARBA00023136"/>
    </source>
</evidence>
<dbReference type="SMART" id="SM00014">
    <property type="entry name" value="acidPPc"/>
    <property type="match status" value="1"/>
</dbReference>
<dbReference type="GO" id="GO:0030148">
    <property type="term" value="P:sphingolipid biosynthetic process"/>
    <property type="evidence" value="ECO:0007669"/>
    <property type="project" value="TreeGrafter"/>
</dbReference>
<organism evidence="8 9">
    <name type="scientific">Lipomyces starkeyi NRRL Y-11557</name>
    <dbReference type="NCBI Taxonomy" id="675824"/>
    <lineage>
        <taxon>Eukaryota</taxon>
        <taxon>Fungi</taxon>
        <taxon>Dikarya</taxon>
        <taxon>Ascomycota</taxon>
        <taxon>Saccharomycotina</taxon>
        <taxon>Lipomycetes</taxon>
        <taxon>Lipomycetales</taxon>
        <taxon>Lipomycetaceae</taxon>
        <taxon>Lipomyces</taxon>
    </lineage>
</organism>
<accession>A0A1E3QEN3</accession>
<gene>
    <name evidence="8" type="ORF">LIPSTDRAFT_68078</name>
</gene>
<evidence type="ECO:0000256" key="3">
    <source>
        <dbReference type="ARBA" id="ARBA00022989"/>
    </source>
</evidence>
<feature type="transmembrane region" description="Helical" evidence="6">
    <location>
        <begin position="70"/>
        <end position="87"/>
    </location>
</feature>
<dbReference type="EMBL" id="KV454290">
    <property type="protein sequence ID" value="ODQ75467.1"/>
    <property type="molecule type" value="Genomic_DNA"/>
</dbReference>
<dbReference type="InterPro" id="IPR026841">
    <property type="entry name" value="Aur1/Ipt1"/>
</dbReference>
<dbReference type="InterPro" id="IPR052185">
    <property type="entry name" value="IPC_Synthase-Related"/>
</dbReference>
<keyword evidence="9" id="KW-1185">Reference proteome</keyword>
<feature type="region of interest" description="Disordered" evidence="5">
    <location>
        <begin position="370"/>
        <end position="409"/>
    </location>
</feature>
<dbReference type="PANTHER" id="PTHR31310">
    <property type="match status" value="1"/>
</dbReference>
<comment type="subcellular location">
    <subcellularLocation>
        <location evidence="1">Membrane</location>
        <topology evidence="1">Multi-pass membrane protein</topology>
    </subcellularLocation>
</comment>
<dbReference type="GO" id="GO:0016020">
    <property type="term" value="C:membrane"/>
    <property type="evidence" value="ECO:0007669"/>
    <property type="project" value="UniProtKB-SubCell"/>
</dbReference>
<dbReference type="OrthoDB" id="5784at2759"/>
<keyword evidence="2 6" id="KW-0812">Transmembrane</keyword>
<dbReference type="GO" id="GO:0006676">
    <property type="term" value="P:mannosyl diphosphorylinositol ceramide metabolic process"/>
    <property type="evidence" value="ECO:0007669"/>
    <property type="project" value="TreeGrafter"/>
</dbReference>
<protein>
    <recommendedName>
        <fullName evidence="7">Phosphatidic acid phosphatase type 2/haloperoxidase domain-containing protein</fullName>
    </recommendedName>
</protein>
<keyword evidence="3 6" id="KW-1133">Transmembrane helix</keyword>
<dbReference type="Pfam" id="PF14378">
    <property type="entry name" value="PAP2_3"/>
    <property type="match status" value="1"/>
</dbReference>
<dbReference type="Gene3D" id="1.20.144.10">
    <property type="entry name" value="Phosphatidic acid phosphatase type 2/haloperoxidase"/>
    <property type="match status" value="1"/>
</dbReference>
<dbReference type="InterPro" id="IPR000326">
    <property type="entry name" value="PAP2/HPO"/>
</dbReference>
<dbReference type="InterPro" id="IPR036938">
    <property type="entry name" value="PAP2/HPO_sf"/>
</dbReference>
<proteinExistence type="predicted"/>
<dbReference type="STRING" id="675824.A0A1E3QEN3"/>
<name>A0A1E3QEN3_LIPST</name>
<dbReference type="Proteomes" id="UP000094385">
    <property type="component" value="Unassembled WGS sequence"/>
</dbReference>
<evidence type="ECO:0000259" key="7">
    <source>
        <dbReference type="SMART" id="SM00014"/>
    </source>
</evidence>
<keyword evidence="4 6" id="KW-0472">Membrane</keyword>
<feature type="transmembrane region" description="Helical" evidence="6">
    <location>
        <begin position="321"/>
        <end position="344"/>
    </location>
</feature>
<feature type="domain" description="Phosphatidic acid phosphatase type 2/haloperoxidase" evidence="7">
    <location>
        <begin position="203"/>
        <end position="340"/>
    </location>
</feature>
<feature type="transmembrane region" description="Helical" evidence="6">
    <location>
        <begin position="93"/>
        <end position="126"/>
    </location>
</feature>
<evidence type="ECO:0000256" key="6">
    <source>
        <dbReference type="SAM" id="Phobius"/>
    </source>
</evidence>
<dbReference type="PANTHER" id="PTHR31310:SF11">
    <property type="entry name" value="INOSITOL PHOSPHORYLCERAMIDE SYNTHASE CATALYTIC SUBUNIT AUR1"/>
    <property type="match status" value="1"/>
</dbReference>
<evidence type="ECO:0000313" key="8">
    <source>
        <dbReference type="EMBL" id="ODQ75467.1"/>
    </source>
</evidence>
<dbReference type="AlphaFoldDB" id="A0A1E3QEN3"/>
<evidence type="ECO:0000313" key="9">
    <source>
        <dbReference type="Proteomes" id="UP000094385"/>
    </source>
</evidence>
<feature type="transmembrane region" description="Helical" evidence="6">
    <location>
        <begin position="138"/>
        <end position="156"/>
    </location>
</feature>
<evidence type="ECO:0000256" key="2">
    <source>
        <dbReference type="ARBA" id="ARBA00022692"/>
    </source>
</evidence>
<feature type="compositionally biased region" description="Basic and acidic residues" evidence="5">
    <location>
        <begin position="386"/>
        <end position="409"/>
    </location>
</feature>